<feature type="transmembrane region" description="Helical" evidence="2">
    <location>
        <begin position="321"/>
        <end position="345"/>
    </location>
</feature>
<proteinExistence type="predicted"/>
<organism evidence="3 4">
    <name type="scientific">Gottfriedia acidiceleris</name>
    <dbReference type="NCBI Taxonomy" id="371036"/>
    <lineage>
        <taxon>Bacteria</taxon>
        <taxon>Bacillati</taxon>
        <taxon>Bacillota</taxon>
        <taxon>Bacilli</taxon>
        <taxon>Bacillales</taxon>
        <taxon>Bacillaceae</taxon>
        <taxon>Gottfriedia</taxon>
    </lineage>
</organism>
<keyword evidence="2" id="KW-0812">Transmembrane</keyword>
<evidence type="ECO:0000256" key="2">
    <source>
        <dbReference type="SAM" id="Phobius"/>
    </source>
</evidence>
<sequence length="550" mass="62737">MTVASSIELLDETAFDEGLPPSQSLMQQFEKMIVTTLLRSFALDFMIKDQDGGNVDTPLTAREYGLKEEKAQNRYQNKGDYNSNSFKGATNYKDRNKHASLQRDEGQLRDAYTGQKISRNEKYDLDHTIATKEIHEDPAVYLVKLNGVDLANSETNLNHTNYSINRSKKQKKMTEFLTDLDKRQAEYDSRLTYLKNQPNLTEKERGELQKLTNLRKANTEMMKEADEKARREYNKTITKAYLSDKDTYMNVGKDALKTGGKMAVRQALGIILAEVWVIARQKFPIIIEKMRTEFSLKEFFIQVVDVFREAFEKVKMKFKDLIASFADGLLAGLLSSVSTFIINFFTSTAKRVVKMIRDIWGSITQIFKLLVFNPDQLPPGELIRAISKIIVLAVAVLAGNFVAQALEEMKISELPVIGEALTIFLSGLTTGVISISLIYFIDHSNEVEKLVNYLNIFADQFEAKRIHYQKFNDKLKQKVSELAQLPLEELNKQLDRVTTMTSQMNLAATDEQLNSIVSKTANEMQLALPYQDRVGLKQLMNDESLTLHFE</sequence>
<evidence type="ECO:0000313" key="3">
    <source>
        <dbReference type="EMBL" id="UPM56369.1"/>
    </source>
</evidence>
<accession>A0ABY4JRE0</accession>
<feature type="compositionally biased region" description="Polar residues" evidence="1">
    <location>
        <begin position="73"/>
        <end position="88"/>
    </location>
</feature>
<evidence type="ECO:0000256" key="1">
    <source>
        <dbReference type="SAM" id="MobiDB-lite"/>
    </source>
</evidence>
<reference evidence="3 4" key="1">
    <citation type="submission" date="2022-04" db="EMBL/GenBank/DDBJ databases">
        <title>Mechanism of arsenic methylation and mitigation arsenic toxicity by Bacillus sp. LH14 from an Arsenic-Contaminated Paddy Soil.</title>
        <authorList>
            <person name="Wang D."/>
        </authorList>
    </citation>
    <scope>NUCLEOTIDE SEQUENCE [LARGE SCALE GENOMIC DNA]</scope>
    <source>
        <strain evidence="3 4">LH14</strain>
    </source>
</reference>
<dbReference type="EMBL" id="CP096034">
    <property type="protein sequence ID" value="UPM56369.1"/>
    <property type="molecule type" value="Genomic_DNA"/>
</dbReference>
<dbReference type="Proteomes" id="UP000830639">
    <property type="component" value="Chromosome"/>
</dbReference>
<keyword evidence="2" id="KW-0472">Membrane</keyword>
<feature type="transmembrane region" description="Helical" evidence="2">
    <location>
        <begin position="414"/>
        <end position="441"/>
    </location>
</feature>
<name>A0ABY4JRE0_9BACI</name>
<evidence type="ECO:0000313" key="4">
    <source>
        <dbReference type="Proteomes" id="UP000830639"/>
    </source>
</evidence>
<keyword evidence="4" id="KW-1185">Reference proteome</keyword>
<keyword evidence="2" id="KW-1133">Transmembrane helix</keyword>
<protein>
    <submittedName>
        <fullName evidence="3">Uncharacterized protein</fullName>
    </submittedName>
</protein>
<gene>
    <name evidence="3" type="ORF">MY490_11250</name>
</gene>
<feature type="region of interest" description="Disordered" evidence="1">
    <location>
        <begin position="71"/>
        <end position="110"/>
    </location>
</feature>
<feature type="transmembrane region" description="Helical" evidence="2">
    <location>
        <begin position="382"/>
        <end position="402"/>
    </location>
</feature>
<dbReference type="RefSeq" id="WP_248269273.1">
    <property type="nucleotide sequence ID" value="NZ_CP096034.1"/>
</dbReference>